<proteinExistence type="predicted"/>
<gene>
    <name evidence="1" type="ORF">BGE01nite_43290</name>
</gene>
<organism evidence="1 2">
    <name type="scientific">Brevifollis gellanilyticus</name>
    <dbReference type="NCBI Taxonomy" id="748831"/>
    <lineage>
        <taxon>Bacteria</taxon>
        <taxon>Pseudomonadati</taxon>
        <taxon>Verrucomicrobiota</taxon>
        <taxon>Verrucomicrobiia</taxon>
        <taxon>Verrucomicrobiales</taxon>
        <taxon>Verrucomicrobiaceae</taxon>
    </lineage>
</organism>
<dbReference type="EMBL" id="BKAG01000040">
    <property type="protein sequence ID" value="GEP45038.1"/>
    <property type="molecule type" value="Genomic_DNA"/>
</dbReference>
<dbReference type="RefSeq" id="WP_146853553.1">
    <property type="nucleotide sequence ID" value="NZ_BKAG01000040.1"/>
</dbReference>
<keyword evidence="2" id="KW-1185">Reference proteome</keyword>
<dbReference type="Proteomes" id="UP000321577">
    <property type="component" value="Unassembled WGS sequence"/>
</dbReference>
<sequence>MKEHFVIEDEVLDAFIRLPARQREQVFKAFQRITNEIHLSAAKDHQDGTGRWILRREIGSCTLWFWHDGPVHEVRIVDFQIHRSRR</sequence>
<comment type="caution">
    <text evidence="1">The sequence shown here is derived from an EMBL/GenBank/DDBJ whole genome shotgun (WGS) entry which is preliminary data.</text>
</comment>
<evidence type="ECO:0000313" key="1">
    <source>
        <dbReference type="EMBL" id="GEP45038.1"/>
    </source>
</evidence>
<accession>A0A512MEA6</accession>
<dbReference type="AlphaFoldDB" id="A0A512MEA6"/>
<protein>
    <submittedName>
        <fullName evidence="1">Uncharacterized protein</fullName>
    </submittedName>
</protein>
<name>A0A512MEA6_9BACT</name>
<evidence type="ECO:0000313" key="2">
    <source>
        <dbReference type="Proteomes" id="UP000321577"/>
    </source>
</evidence>
<reference evidence="1 2" key="1">
    <citation type="submission" date="2019-07" db="EMBL/GenBank/DDBJ databases">
        <title>Whole genome shotgun sequence of Brevifollis gellanilyticus NBRC 108608.</title>
        <authorList>
            <person name="Hosoyama A."/>
            <person name="Uohara A."/>
            <person name="Ohji S."/>
            <person name="Ichikawa N."/>
        </authorList>
    </citation>
    <scope>NUCLEOTIDE SEQUENCE [LARGE SCALE GENOMIC DNA]</scope>
    <source>
        <strain evidence="1 2">NBRC 108608</strain>
    </source>
</reference>